<keyword evidence="1" id="KW-0863">Zinc-finger</keyword>
<evidence type="ECO:0000313" key="4">
    <source>
        <dbReference type="EMBL" id="KAE9018356.1"/>
    </source>
</evidence>
<feature type="compositionally biased region" description="Basic residues" evidence="2">
    <location>
        <begin position="127"/>
        <end position="146"/>
    </location>
</feature>
<feature type="region of interest" description="Disordered" evidence="2">
    <location>
        <begin position="99"/>
        <end position="153"/>
    </location>
</feature>
<accession>A0A6A3LG46</accession>
<evidence type="ECO:0000256" key="1">
    <source>
        <dbReference type="PROSITE-ProRule" id="PRU00047"/>
    </source>
</evidence>
<evidence type="ECO:0000256" key="2">
    <source>
        <dbReference type="SAM" id="MobiDB-lite"/>
    </source>
</evidence>
<name>A0A6A3LG46_9STRA</name>
<dbReference type="SUPFAM" id="SSF57756">
    <property type="entry name" value="Retrovirus zinc finger-like domains"/>
    <property type="match status" value="1"/>
</dbReference>
<evidence type="ECO:0000259" key="3">
    <source>
        <dbReference type="PROSITE" id="PS50158"/>
    </source>
</evidence>
<feature type="region of interest" description="Disordered" evidence="2">
    <location>
        <begin position="180"/>
        <end position="201"/>
    </location>
</feature>
<sequence length="299" mass="33604">MWTTFVRDKTKIDYANSIRIRAKLYGARYEKGKHMDKFLEGLEDLRRQLENMNMPIEDADMASIILTAVESTHRTVVRMFNQDGNPPDLNRVLNTLRGEAEIDSAENERNAGKESDEEDKKQIGSMKRGKGKPPQKGKLPKKKGGGKKPYVENRKCHYCGKKGHLQAACRFRLADLKKKQEKSDDEDDSEAGNIPARKNKKSNTVGMMRWTKNSARSESIGMLQAVTDQSILAATTNSHPQEWMLDTGTGVHVCTSDSAFAYLEEDEDMMFLDWKGGSASSDGVGLVRVWTVNSHEDNA</sequence>
<dbReference type="PROSITE" id="PS50158">
    <property type="entry name" value="ZF_CCHC"/>
    <property type="match status" value="1"/>
</dbReference>
<comment type="caution">
    <text evidence="4">The sequence shown here is derived from an EMBL/GenBank/DDBJ whole genome shotgun (WGS) entry which is preliminary data.</text>
</comment>
<keyword evidence="1" id="KW-0479">Metal-binding</keyword>
<dbReference type="GO" id="GO:0003676">
    <property type="term" value="F:nucleic acid binding"/>
    <property type="evidence" value="ECO:0007669"/>
    <property type="project" value="InterPro"/>
</dbReference>
<dbReference type="Proteomes" id="UP000460718">
    <property type="component" value="Unassembled WGS sequence"/>
</dbReference>
<reference evidence="4 5" key="1">
    <citation type="submission" date="2018-09" db="EMBL/GenBank/DDBJ databases">
        <title>Genomic investigation of the strawberry pathogen Phytophthora fragariae indicates pathogenicity is determined by transcriptional variation in three key races.</title>
        <authorList>
            <person name="Adams T.M."/>
            <person name="Armitage A.D."/>
            <person name="Sobczyk M.K."/>
            <person name="Bates H.J."/>
            <person name="Dunwell J.M."/>
            <person name="Nellist C.F."/>
            <person name="Harrison R.J."/>
        </authorList>
    </citation>
    <scope>NUCLEOTIDE SEQUENCE [LARGE SCALE GENOMIC DNA]</scope>
    <source>
        <strain evidence="4 5">SCRP245</strain>
    </source>
</reference>
<gene>
    <name evidence="4" type="ORF">PF011_g6306</name>
</gene>
<keyword evidence="1" id="KW-0862">Zinc</keyword>
<proteinExistence type="predicted"/>
<feature type="domain" description="CCHC-type" evidence="3">
    <location>
        <begin position="154"/>
        <end position="170"/>
    </location>
</feature>
<dbReference type="InterPro" id="IPR001878">
    <property type="entry name" value="Znf_CCHC"/>
</dbReference>
<dbReference type="Pfam" id="PF14223">
    <property type="entry name" value="Retrotran_gag_2"/>
    <property type="match status" value="1"/>
</dbReference>
<dbReference type="GO" id="GO:0008270">
    <property type="term" value="F:zinc ion binding"/>
    <property type="evidence" value="ECO:0007669"/>
    <property type="project" value="UniProtKB-KW"/>
</dbReference>
<protein>
    <recommendedName>
        <fullName evidence="3">CCHC-type domain-containing protein</fullName>
    </recommendedName>
</protein>
<organism evidence="4 5">
    <name type="scientific">Phytophthora fragariae</name>
    <dbReference type="NCBI Taxonomy" id="53985"/>
    <lineage>
        <taxon>Eukaryota</taxon>
        <taxon>Sar</taxon>
        <taxon>Stramenopiles</taxon>
        <taxon>Oomycota</taxon>
        <taxon>Peronosporomycetes</taxon>
        <taxon>Peronosporales</taxon>
        <taxon>Peronosporaceae</taxon>
        <taxon>Phytophthora</taxon>
    </lineage>
</organism>
<evidence type="ECO:0000313" key="5">
    <source>
        <dbReference type="Proteomes" id="UP000460718"/>
    </source>
</evidence>
<dbReference type="InterPro" id="IPR036875">
    <property type="entry name" value="Znf_CCHC_sf"/>
</dbReference>
<dbReference type="EMBL" id="QXFW01000263">
    <property type="protein sequence ID" value="KAE9018356.1"/>
    <property type="molecule type" value="Genomic_DNA"/>
</dbReference>
<dbReference type="AlphaFoldDB" id="A0A6A3LG46"/>
<feature type="compositionally biased region" description="Basic and acidic residues" evidence="2">
    <location>
        <begin position="106"/>
        <end position="122"/>
    </location>
</feature>